<feature type="site" description="Essential for catalytic activity" evidence="14">
    <location>
        <position position="133"/>
    </location>
</feature>
<dbReference type="Pfam" id="PF00925">
    <property type="entry name" value="GTP_cyclohydro2"/>
    <property type="match status" value="1"/>
</dbReference>
<evidence type="ECO:0000256" key="3">
    <source>
        <dbReference type="ARBA" id="ARBA00002284"/>
    </source>
</evidence>
<evidence type="ECO:0000259" key="15">
    <source>
        <dbReference type="Pfam" id="PF00925"/>
    </source>
</evidence>
<dbReference type="InterPro" id="IPR036144">
    <property type="entry name" value="RibA-like_sf"/>
</dbReference>
<evidence type="ECO:0000256" key="1">
    <source>
        <dbReference type="ARBA" id="ARBA00000141"/>
    </source>
</evidence>
<dbReference type="PANTHER" id="PTHR21327">
    <property type="entry name" value="GTP CYCLOHYDROLASE II-RELATED"/>
    <property type="match status" value="1"/>
</dbReference>
<dbReference type="GO" id="GO:0009231">
    <property type="term" value="P:riboflavin biosynthetic process"/>
    <property type="evidence" value="ECO:0007669"/>
    <property type="project" value="UniProtKB-UniRule"/>
</dbReference>
<dbReference type="NCBIfam" id="TIGR00506">
    <property type="entry name" value="ribB"/>
    <property type="match status" value="1"/>
</dbReference>
<comment type="cofactor">
    <cofactor evidence="14">
        <name>Mg(2+)</name>
        <dbReference type="ChEBI" id="CHEBI:18420"/>
    </cofactor>
    <cofactor evidence="14">
        <name>Mn(2+)</name>
        <dbReference type="ChEBI" id="CHEBI:29035"/>
    </cofactor>
    <text evidence="14">Binds 2 divalent metal cations per subunit. Magnesium or manganese.</text>
</comment>
<feature type="site" description="Essential for catalytic activity" evidence="14">
    <location>
        <position position="171"/>
    </location>
</feature>
<evidence type="ECO:0000256" key="13">
    <source>
        <dbReference type="ARBA" id="ARBA00023239"/>
    </source>
</evidence>
<proteinExistence type="inferred from homology"/>
<dbReference type="GO" id="GO:0030145">
    <property type="term" value="F:manganese ion binding"/>
    <property type="evidence" value="ECO:0007669"/>
    <property type="project" value="UniProtKB-UniRule"/>
</dbReference>
<feature type="domain" description="GTP cyclohydrolase II" evidence="15">
    <location>
        <begin position="215"/>
        <end position="370"/>
    </location>
</feature>
<dbReference type="InterPro" id="IPR000422">
    <property type="entry name" value="DHBP_synthase_RibB"/>
</dbReference>
<dbReference type="Gene3D" id="3.90.870.10">
    <property type="entry name" value="DHBP synthase"/>
    <property type="match status" value="1"/>
</dbReference>
<dbReference type="Gene3D" id="3.40.50.10990">
    <property type="entry name" value="GTP cyclohydrolase II"/>
    <property type="match status" value="1"/>
</dbReference>
<evidence type="ECO:0000256" key="4">
    <source>
        <dbReference type="ARBA" id="ARBA00004904"/>
    </source>
</evidence>
<dbReference type="InterPro" id="IPR017945">
    <property type="entry name" value="DHBP_synth_RibB-like_a/b_dom"/>
</dbReference>
<protein>
    <recommendedName>
        <fullName evidence="8 14">3,4-dihydroxy-2-butanone 4-phosphate synthase</fullName>
        <shortName evidence="14">DHBP synthase</shortName>
        <ecNumber evidence="7 14">4.1.99.12</ecNumber>
    </recommendedName>
</protein>
<evidence type="ECO:0000313" key="17">
    <source>
        <dbReference type="Proteomes" id="UP000184327"/>
    </source>
</evidence>
<dbReference type="STRING" id="1122156.SAMN02745117_02685"/>
<sequence>MNTPIQPVGISSVQDIVQDLRAGRMVILVDEEDRENEGDLVLASDHVSAEAINFMAKYARGLVCLTLTREHCERLNLPPMTRRNGTRFDTAFTVSIEAAEGVTTGISAADRARTIAAAVAPHAKPTDLVQPGHIFPVQAVDGGVLMRAGHTEAGCDFARLAGLTPSSVICEIMKDDGTMARLPDLQLFAAEHGLKIGTIADLIAYRNANESLVERISTRNLQTHWGDFVAHAYHDQLTRSVHLALTKGSWEENDEIPVRVHEPLSVLDALEVNRDMHSWSLDESLQYLHKNGQGIAVLLNCGESGEQLLDQLAGRARSAHAPTRGRMDLRSYGIGAQILRSLGVQKMRLLGQPRRLPSMTGFQLEVTGYITKS</sequence>
<feature type="binding site" evidence="14">
    <location>
        <position position="150"/>
    </location>
    <ligand>
        <name>Mg(2+)</name>
        <dbReference type="ChEBI" id="CHEBI:18420"/>
        <label>2</label>
    </ligand>
</feature>
<keyword evidence="13 14" id="KW-0456">Lyase</keyword>
<dbReference type="Pfam" id="PF00926">
    <property type="entry name" value="DHBP_synthase"/>
    <property type="match status" value="1"/>
</dbReference>
<keyword evidence="12 14" id="KW-0464">Manganese</keyword>
<dbReference type="OrthoDB" id="9793111at2"/>
<dbReference type="EC" id="4.1.99.12" evidence="7 14"/>
<comment type="pathway">
    <text evidence="4 14">Cofactor biosynthesis; riboflavin biosynthesis; 2-hydroxy-3-oxobutyl phosphate from D-ribulose 5-phosphate: step 1/1.</text>
</comment>
<comment type="catalytic activity">
    <reaction evidence="1 14">
        <text>D-ribulose 5-phosphate = (2S)-2-hydroxy-3-oxobutyl phosphate + formate + H(+)</text>
        <dbReference type="Rhea" id="RHEA:18457"/>
        <dbReference type="ChEBI" id="CHEBI:15378"/>
        <dbReference type="ChEBI" id="CHEBI:15740"/>
        <dbReference type="ChEBI" id="CHEBI:58121"/>
        <dbReference type="ChEBI" id="CHEBI:58830"/>
        <dbReference type="EC" id="4.1.99.12"/>
    </reaction>
</comment>
<evidence type="ECO:0000256" key="7">
    <source>
        <dbReference type="ARBA" id="ARBA00012153"/>
    </source>
</evidence>
<comment type="function">
    <text evidence="3 14">Catalyzes the conversion of D-ribulose 5-phosphate to formate and 3,4-dihydroxy-2-butanone 4-phosphate.</text>
</comment>
<dbReference type="PANTHER" id="PTHR21327:SF34">
    <property type="entry name" value="3,4-DIHYDROXY-2-BUTANONE 4-PHOSPHATE SYNTHASE"/>
    <property type="match status" value="1"/>
</dbReference>
<dbReference type="GO" id="GO:0003935">
    <property type="term" value="F:GTP cyclohydrolase II activity"/>
    <property type="evidence" value="ECO:0007669"/>
    <property type="project" value="TreeGrafter"/>
</dbReference>
<feature type="binding site" evidence="14">
    <location>
        <position position="35"/>
    </location>
    <ligand>
        <name>Mg(2+)</name>
        <dbReference type="ChEBI" id="CHEBI:18420"/>
        <label>1</label>
    </ligand>
</feature>
<feature type="binding site" evidence="14">
    <location>
        <begin position="34"/>
        <end position="35"/>
    </location>
    <ligand>
        <name>D-ribulose 5-phosphate</name>
        <dbReference type="ChEBI" id="CHEBI:58121"/>
    </ligand>
</feature>
<evidence type="ECO:0000256" key="6">
    <source>
        <dbReference type="ARBA" id="ARBA00008976"/>
    </source>
</evidence>
<feature type="binding site" evidence="14">
    <location>
        <position position="35"/>
    </location>
    <ligand>
        <name>Mg(2+)</name>
        <dbReference type="ChEBI" id="CHEBI:18420"/>
        <label>2</label>
    </ligand>
</feature>
<evidence type="ECO:0000256" key="8">
    <source>
        <dbReference type="ARBA" id="ARBA00018836"/>
    </source>
</evidence>
<dbReference type="GO" id="GO:0000287">
    <property type="term" value="F:magnesium ion binding"/>
    <property type="evidence" value="ECO:0007669"/>
    <property type="project" value="UniProtKB-UniRule"/>
</dbReference>
<evidence type="ECO:0000256" key="14">
    <source>
        <dbReference type="HAMAP-Rule" id="MF_00180"/>
    </source>
</evidence>
<accession>A0A1M5EWT0</accession>
<keyword evidence="17" id="KW-1185">Reference proteome</keyword>
<dbReference type="HAMAP" id="MF_00180">
    <property type="entry name" value="RibB"/>
    <property type="match status" value="1"/>
</dbReference>
<evidence type="ECO:0000256" key="5">
    <source>
        <dbReference type="ARBA" id="ARBA00005520"/>
    </source>
</evidence>
<keyword evidence="10 14" id="KW-0479">Metal-binding</keyword>
<name>A0A1M5EWT0_9BURK</name>
<feature type="binding site" evidence="14">
    <location>
        <begin position="147"/>
        <end position="151"/>
    </location>
    <ligand>
        <name>D-ribulose 5-phosphate</name>
        <dbReference type="ChEBI" id="CHEBI:58121"/>
    </ligand>
</feature>
<dbReference type="UniPathway" id="UPA00275">
    <property type="reaction ID" value="UER00399"/>
</dbReference>
<comment type="subunit">
    <text evidence="14">Homodimer.</text>
</comment>
<organism evidence="16 17">
    <name type="scientific">Lampropedia hyalina DSM 16112</name>
    <dbReference type="NCBI Taxonomy" id="1122156"/>
    <lineage>
        <taxon>Bacteria</taxon>
        <taxon>Pseudomonadati</taxon>
        <taxon>Pseudomonadota</taxon>
        <taxon>Betaproteobacteria</taxon>
        <taxon>Burkholderiales</taxon>
        <taxon>Comamonadaceae</taxon>
        <taxon>Lampropedia</taxon>
    </lineage>
</organism>
<keyword evidence="9 14" id="KW-0686">Riboflavin biosynthesis</keyword>
<dbReference type="PIRSF" id="PIRSF001259">
    <property type="entry name" value="RibA"/>
    <property type="match status" value="1"/>
</dbReference>
<dbReference type="AlphaFoldDB" id="A0A1M5EWT0"/>
<feature type="binding site" evidence="14">
    <location>
        <position position="39"/>
    </location>
    <ligand>
        <name>D-ribulose 5-phosphate</name>
        <dbReference type="ChEBI" id="CHEBI:58121"/>
    </ligand>
</feature>
<evidence type="ECO:0000256" key="12">
    <source>
        <dbReference type="ARBA" id="ARBA00023211"/>
    </source>
</evidence>
<evidence type="ECO:0000256" key="9">
    <source>
        <dbReference type="ARBA" id="ARBA00022619"/>
    </source>
</evidence>
<evidence type="ECO:0000256" key="11">
    <source>
        <dbReference type="ARBA" id="ARBA00022842"/>
    </source>
</evidence>
<dbReference type="InterPro" id="IPR032677">
    <property type="entry name" value="GTP_cyclohydro_II"/>
</dbReference>
<dbReference type="NCBIfam" id="NF010626">
    <property type="entry name" value="PRK14019.1"/>
    <property type="match status" value="1"/>
</dbReference>
<comment type="similarity">
    <text evidence="5">In the N-terminal section; belongs to the DHBP synthase family.</text>
</comment>
<dbReference type="RefSeq" id="WP_073357175.1">
    <property type="nucleotide sequence ID" value="NZ_FQUZ01000046.1"/>
</dbReference>
<evidence type="ECO:0000313" key="16">
    <source>
        <dbReference type="EMBL" id="SHF83647.1"/>
    </source>
</evidence>
<evidence type="ECO:0000256" key="2">
    <source>
        <dbReference type="ARBA" id="ARBA00001936"/>
    </source>
</evidence>
<comment type="cofactor">
    <cofactor evidence="2">
        <name>Mn(2+)</name>
        <dbReference type="ChEBI" id="CHEBI:29035"/>
    </cofactor>
</comment>
<comment type="similarity">
    <text evidence="14">Belongs to the DHBP synthase family.</text>
</comment>
<dbReference type="SUPFAM" id="SSF55821">
    <property type="entry name" value="YrdC/RibB"/>
    <property type="match status" value="1"/>
</dbReference>
<dbReference type="Proteomes" id="UP000184327">
    <property type="component" value="Unassembled WGS sequence"/>
</dbReference>
<dbReference type="SUPFAM" id="SSF142695">
    <property type="entry name" value="RibA-like"/>
    <property type="match status" value="1"/>
</dbReference>
<dbReference type="GO" id="GO:0005829">
    <property type="term" value="C:cytosol"/>
    <property type="evidence" value="ECO:0007669"/>
    <property type="project" value="TreeGrafter"/>
</dbReference>
<dbReference type="FunFam" id="3.90.870.10:FF:000001">
    <property type="entry name" value="Riboflavin biosynthesis protein RibBA"/>
    <property type="match status" value="1"/>
</dbReference>
<keyword evidence="11 14" id="KW-0460">Magnesium</keyword>
<dbReference type="EMBL" id="FQUZ01000046">
    <property type="protein sequence ID" value="SHF83647.1"/>
    <property type="molecule type" value="Genomic_DNA"/>
</dbReference>
<dbReference type="GO" id="GO:0008686">
    <property type="term" value="F:3,4-dihydroxy-2-butanone-4-phosphate synthase activity"/>
    <property type="evidence" value="ECO:0007669"/>
    <property type="project" value="UniProtKB-UniRule"/>
</dbReference>
<keyword evidence="16" id="KW-0378">Hydrolase</keyword>
<comment type="similarity">
    <text evidence="6">In the C-terminal section; belongs to the GTP cyclohydrolase II family.</text>
</comment>
<evidence type="ECO:0000256" key="10">
    <source>
        <dbReference type="ARBA" id="ARBA00022723"/>
    </source>
</evidence>
<reference evidence="16 17" key="1">
    <citation type="submission" date="2016-11" db="EMBL/GenBank/DDBJ databases">
        <authorList>
            <person name="Jaros S."/>
            <person name="Januszkiewicz K."/>
            <person name="Wedrychowicz H."/>
        </authorList>
    </citation>
    <scope>NUCLEOTIDE SEQUENCE [LARGE SCALE GENOMIC DNA]</scope>
    <source>
        <strain evidence="16 17">DSM 16112</strain>
    </source>
</reference>
<gene>
    <name evidence="14" type="primary">ribB</name>
    <name evidence="16" type="ORF">SAMN02745117_02685</name>
</gene>